<keyword evidence="2" id="KW-1133">Transmembrane helix</keyword>
<sequence length="72" mass="7794">MCPLIRTWGKSHAESMTSSKSIPKMQNADATSSSCRPCTGIAPMAIVVALVLVPSVLWEYWLNALMETTGHS</sequence>
<keyword evidence="2" id="KW-0812">Transmembrane</keyword>
<reference evidence="3" key="1">
    <citation type="journal article" date="2015" name="Front. Microbiol.">
        <title>Combining genomic sequencing methods to explore viral diversity and reveal potential virus-host interactions.</title>
        <authorList>
            <person name="Chow C.E."/>
            <person name="Winget D.M."/>
            <person name="White R.A.III."/>
            <person name="Hallam S.J."/>
            <person name="Suttle C.A."/>
        </authorList>
    </citation>
    <scope>NUCLEOTIDE SEQUENCE</scope>
    <source>
        <strain evidence="3">Oxic3_4</strain>
    </source>
</reference>
<protein>
    <submittedName>
        <fullName evidence="3">Ribonucleotide reductase</fullName>
    </submittedName>
</protein>
<feature type="region of interest" description="Disordered" evidence="1">
    <location>
        <begin position="1"/>
        <end position="32"/>
    </location>
</feature>
<keyword evidence="2" id="KW-0472">Membrane</keyword>
<reference evidence="3" key="2">
    <citation type="submission" date="2015-03" db="EMBL/GenBank/DDBJ databases">
        <authorList>
            <person name="Chow C.-E.T."/>
            <person name="Winget D.M."/>
            <person name="White R.A.III."/>
            <person name="Hallam S.J."/>
            <person name="Suttle C.A."/>
        </authorList>
    </citation>
    <scope>NUCLEOTIDE SEQUENCE</scope>
    <source>
        <strain evidence="3">Oxic3_4</strain>
    </source>
</reference>
<name>A0A0F7LC09_9VIRU</name>
<accession>A0A0F7LC09</accession>
<dbReference type="EMBL" id="KR029610">
    <property type="protein sequence ID" value="AKH48872.1"/>
    <property type="molecule type" value="Genomic_DNA"/>
</dbReference>
<evidence type="ECO:0000256" key="2">
    <source>
        <dbReference type="SAM" id="Phobius"/>
    </source>
</evidence>
<evidence type="ECO:0000313" key="3">
    <source>
        <dbReference type="EMBL" id="AKH48872.1"/>
    </source>
</evidence>
<evidence type="ECO:0000256" key="1">
    <source>
        <dbReference type="SAM" id="MobiDB-lite"/>
    </source>
</evidence>
<feature type="transmembrane region" description="Helical" evidence="2">
    <location>
        <begin position="41"/>
        <end position="62"/>
    </location>
</feature>
<organism evidence="3">
    <name type="scientific">uncultured marine virus</name>
    <dbReference type="NCBI Taxonomy" id="186617"/>
    <lineage>
        <taxon>Viruses</taxon>
        <taxon>environmental samples</taxon>
    </lineage>
</organism>
<proteinExistence type="predicted"/>